<dbReference type="AlphaFoldDB" id="A0AAV4HVF6"/>
<dbReference type="InterPro" id="IPR051942">
    <property type="entry name" value="DENN_domain_containing_2"/>
</dbReference>
<feature type="region of interest" description="Disordered" evidence="1">
    <location>
        <begin position="23"/>
        <end position="46"/>
    </location>
</feature>
<dbReference type="Pfam" id="PF03455">
    <property type="entry name" value="dDENN"/>
    <property type="match status" value="1"/>
</dbReference>
<dbReference type="SMART" id="SM00799">
    <property type="entry name" value="DENN"/>
    <property type="match status" value="1"/>
</dbReference>
<dbReference type="PANTHER" id="PTHR15288">
    <property type="entry name" value="DENN DOMAIN-CONTAINING PROTEIN 2"/>
    <property type="match status" value="1"/>
</dbReference>
<accession>A0AAV4HVF6</accession>
<gene>
    <name evidence="3" type="ORF">ElyMa_001103800</name>
</gene>
<keyword evidence="4" id="KW-1185">Reference proteome</keyword>
<organism evidence="3 4">
    <name type="scientific">Elysia marginata</name>
    <dbReference type="NCBI Taxonomy" id="1093978"/>
    <lineage>
        <taxon>Eukaryota</taxon>
        <taxon>Metazoa</taxon>
        <taxon>Spiralia</taxon>
        <taxon>Lophotrochozoa</taxon>
        <taxon>Mollusca</taxon>
        <taxon>Gastropoda</taxon>
        <taxon>Heterobranchia</taxon>
        <taxon>Euthyneura</taxon>
        <taxon>Panpulmonata</taxon>
        <taxon>Sacoglossa</taxon>
        <taxon>Placobranchoidea</taxon>
        <taxon>Plakobranchidae</taxon>
        <taxon>Elysia</taxon>
    </lineage>
</organism>
<comment type="caution">
    <text evidence="3">The sequence shown here is derived from an EMBL/GenBank/DDBJ whole genome shotgun (WGS) entry which is preliminary data.</text>
</comment>
<dbReference type="InterPro" id="IPR005112">
    <property type="entry name" value="dDENN_dom"/>
</dbReference>
<evidence type="ECO:0000259" key="2">
    <source>
        <dbReference type="PROSITE" id="PS50211"/>
    </source>
</evidence>
<dbReference type="EMBL" id="BMAT01002205">
    <property type="protein sequence ID" value="GFS01665.1"/>
    <property type="molecule type" value="Genomic_DNA"/>
</dbReference>
<dbReference type="FunFam" id="3.40.50.11500:FF:000004">
    <property type="entry name" value="DENN domain-containing protein 2C isoform X1"/>
    <property type="match status" value="1"/>
</dbReference>
<feature type="compositionally biased region" description="Basic and acidic residues" evidence="1">
    <location>
        <begin position="34"/>
        <end position="46"/>
    </location>
</feature>
<reference evidence="3 4" key="1">
    <citation type="journal article" date="2021" name="Elife">
        <title>Chloroplast acquisition without the gene transfer in kleptoplastic sea slugs, Plakobranchus ocellatus.</title>
        <authorList>
            <person name="Maeda T."/>
            <person name="Takahashi S."/>
            <person name="Yoshida T."/>
            <person name="Shimamura S."/>
            <person name="Takaki Y."/>
            <person name="Nagai Y."/>
            <person name="Toyoda A."/>
            <person name="Suzuki Y."/>
            <person name="Arimoto A."/>
            <person name="Ishii H."/>
            <person name="Satoh N."/>
            <person name="Nishiyama T."/>
            <person name="Hasebe M."/>
            <person name="Maruyama T."/>
            <person name="Minagawa J."/>
            <person name="Obokata J."/>
            <person name="Shigenobu S."/>
        </authorList>
    </citation>
    <scope>NUCLEOTIDE SEQUENCE [LARGE SCALE GENOMIC DNA]</scope>
</reference>
<evidence type="ECO:0000256" key="1">
    <source>
        <dbReference type="SAM" id="MobiDB-lite"/>
    </source>
</evidence>
<evidence type="ECO:0000313" key="4">
    <source>
        <dbReference type="Proteomes" id="UP000762676"/>
    </source>
</evidence>
<dbReference type="SMART" id="SM00801">
    <property type="entry name" value="dDENN"/>
    <property type="match status" value="1"/>
</dbReference>
<feature type="compositionally biased region" description="Basic and acidic residues" evidence="1">
    <location>
        <begin position="474"/>
        <end position="484"/>
    </location>
</feature>
<evidence type="ECO:0000313" key="3">
    <source>
        <dbReference type="EMBL" id="GFS01665.1"/>
    </source>
</evidence>
<dbReference type="Pfam" id="PF02141">
    <property type="entry name" value="DENN"/>
    <property type="match status" value="1"/>
</dbReference>
<dbReference type="InterPro" id="IPR037516">
    <property type="entry name" value="Tripartite_DENN"/>
</dbReference>
<feature type="domain" description="UDENN" evidence="2">
    <location>
        <begin position="54"/>
        <end position="463"/>
    </location>
</feature>
<dbReference type="PANTHER" id="PTHR15288:SF0">
    <property type="entry name" value="UDENN DOMAIN-CONTAINING PROTEIN"/>
    <property type="match status" value="1"/>
</dbReference>
<dbReference type="InterPro" id="IPR001194">
    <property type="entry name" value="cDENN_dom"/>
</dbReference>
<name>A0AAV4HVF6_9GAST</name>
<dbReference type="Gene3D" id="3.30.450.200">
    <property type="match status" value="1"/>
</dbReference>
<sequence>MNKLVEVSPGQFLTKLPGFEASKNSSLSGGGNASKDDHKGGKWQTARHDITKVTKKKLIMVREKINQAYAALEVAMRGQGDGEDETWDSSDVTVSSRPVSEELVVEATELQRRIEYCTGVRLKSTKSIKRTKEYRDVIYPQLFEYCLVVGLRQQTDVPGYEPFLIHKFPENVSSNLSVPSFCFPDASIFKPGSATSISDLALEVIAASFGRPLPKPGKVCHIRTLDSSGEMETIFLNRPTDNRLDDVNYESPLFYLGTDRLVKVFSSMLMERRIILCSSNLSTLTQTVHALSALLYPFHWQHVYVPLLPEEMLDVVCAPMPYILGVLSAFLPQVLKMDTEQVFIVDLDKKSIVKSQGDESTILPRKVQRALKTAINMCKIDSEAQNAQWLMVAEAFLRMFIETIGHFTNHVRTQQDGNRIFQKEGFILEMVSKELRQFLEWFTETQMFEVFIVDLVEKPDLLSNNDLFMQRLKEHRESKEENNRRKGLGAKVKNFGKALKTKLQS</sequence>
<dbReference type="InterPro" id="IPR043153">
    <property type="entry name" value="DENN_C"/>
</dbReference>
<dbReference type="Proteomes" id="UP000762676">
    <property type="component" value="Unassembled WGS sequence"/>
</dbReference>
<proteinExistence type="predicted"/>
<feature type="region of interest" description="Disordered" evidence="1">
    <location>
        <begin position="474"/>
        <end position="505"/>
    </location>
</feature>
<protein>
    <submittedName>
        <fullName evidence="3">DENN domain-containing protein 2A-like isoform X2</fullName>
    </submittedName>
</protein>
<dbReference type="Gene3D" id="3.40.50.11500">
    <property type="match status" value="1"/>
</dbReference>
<dbReference type="PROSITE" id="PS50211">
    <property type="entry name" value="DENN"/>
    <property type="match status" value="1"/>
</dbReference>